<comment type="caution">
    <text evidence="2">The sequence shown here is derived from an EMBL/GenBank/DDBJ whole genome shotgun (WGS) entry which is preliminary data.</text>
</comment>
<organism evidence="2 3">
    <name type="scientific">Acinetobacter guillouiae</name>
    <name type="common">Acinetobacter genomosp. 11</name>
    <dbReference type="NCBI Taxonomy" id="106649"/>
    <lineage>
        <taxon>Bacteria</taxon>
        <taxon>Pseudomonadati</taxon>
        <taxon>Pseudomonadota</taxon>
        <taxon>Gammaproteobacteria</taxon>
        <taxon>Moraxellales</taxon>
        <taxon>Moraxellaceae</taxon>
        <taxon>Acinetobacter</taxon>
    </lineage>
</organism>
<evidence type="ECO:0000256" key="1">
    <source>
        <dbReference type="SAM" id="MobiDB-lite"/>
    </source>
</evidence>
<dbReference type="AlphaFoldDB" id="A0A8X8GBF2"/>
<evidence type="ECO:0000313" key="3">
    <source>
        <dbReference type="Proteomes" id="UP000887320"/>
    </source>
</evidence>
<proteinExistence type="predicted"/>
<dbReference type="EMBL" id="JAHWXT010000001">
    <property type="protein sequence ID" value="MCF0263018.1"/>
    <property type="molecule type" value="Genomic_DNA"/>
</dbReference>
<protein>
    <submittedName>
        <fullName evidence="2">Uncharacterized protein</fullName>
    </submittedName>
</protein>
<evidence type="ECO:0000313" key="2">
    <source>
        <dbReference type="EMBL" id="MCF0263018.1"/>
    </source>
</evidence>
<accession>A0A8X8GBF2</accession>
<name>A0A8X8GBF2_ACIGI</name>
<dbReference type="RefSeq" id="WP_234622467.1">
    <property type="nucleotide sequence ID" value="NZ_JAHWXT010000001.1"/>
</dbReference>
<reference evidence="2" key="1">
    <citation type="submission" date="2021-07" db="EMBL/GenBank/DDBJ databases">
        <authorList>
            <person name="Fernandez M."/>
            <person name="Pereira P."/>
            <person name="Torres Tejerizo G.A."/>
            <person name="Gonzalez P."/>
            <person name="Agostini E."/>
        </authorList>
    </citation>
    <scope>NUCLEOTIDE SEQUENCE</scope>
    <source>
        <strain evidence="2">SFC 500-1A</strain>
    </source>
</reference>
<feature type="compositionally biased region" description="Low complexity" evidence="1">
    <location>
        <begin position="27"/>
        <end position="42"/>
    </location>
</feature>
<dbReference type="Proteomes" id="UP000887320">
    <property type="component" value="Unassembled WGS sequence"/>
</dbReference>
<feature type="region of interest" description="Disordered" evidence="1">
    <location>
        <begin position="25"/>
        <end position="44"/>
    </location>
</feature>
<gene>
    <name evidence="2" type="ORF">KW868_00825</name>
</gene>
<sequence>MNSVNLSKLTSAILVGFTLTACGGGSSDNQQTSNTPNTQSQSEKIECSNGIPKNFKTVGQGFFSDEIYSLETQPNDSGDDYIIVLSSNKLINGVIYQNLTTLLKNPPRQINTEFLESYLLTKSKLDTSFKQTNTNIGFPLGYLINQDENSAILNRFTDKCTIHVENQVKLNLKQIDISGMTIADLFKYYDYPNAGTAERYVNSDLAQIIQNNHKGALEKLLANSTKFPSGSKLSYVEQSIFNTPTISFDDSDLTDYKSLEEFTDKTELPAGYIWQKDQFAGYKVVYPINPTTGISKSFVDNYTGVEMDGKIYQAYQVISGDLIKDQMAPLENNVDMSETYFNKTAVQTLADALNQAL</sequence>